<evidence type="ECO:0000256" key="5">
    <source>
        <dbReference type="ARBA" id="ARBA00023004"/>
    </source>
</evidence>
<evidence type="ECO:0000256" key="4">
    <source>
        <dbReference type="ARBA" id="ARBA00022723"/>
    </source>
</evidence>
<dbReference type="InterPro" id="IPR023821">
    <property type="entry name" value="rSAM_TatD-assoc"/>
</dbReference>
<keyword evidence="6" id="KW-0411">Iron-sulfur</keyword>
<proteinExistence type="predicted"/>
<dbReference type="SFLD" id="SFLDG01067">
    <property type="entry name" value="SPASM/twitch_domain_containing"/>
    <property type="match status" value="1"/>
</dbReference>
<keyword evidence="5" id="KW-0408">Iron</keyword>
<dbReference type="GO" id="GO:0051539">
    <property type="term" value="F:4 iron, 4 sulfur cluster binding"/>
    <property type="evidence" value="ECO:0007669"/>
    <property type="project" value="UniProtKB-KW"/>
</dbReference>
<dbReference type="Pfam" id="PF04055">
    <property type="entry name" value="Radical_SAM"/>
    <property type="match status" value="1"/>
</dbReference>
<dbReference type="PANTHER" id="PTHR11228">
    <property type="entry name" value="RADICAL SAM DOMAIN PROTEIN"/>
    <property type="match status" value="1"/>
</dbReference>
<evidence type="ECO:0000259" key="7">
    <source>
        <dbReference type="PROSITE" id="PS51918"/>
    </source>
</evidence>
<dbReference type="PROSITE" id="PS01305">
    <property type="entry name" value="MOAA_NIFB_PQQE"/>
    <property type="match status" value="1"/>
</dbReference>
<feature type="domain" description="Radical SAM core" evidence="7">
    <location>
        <begin position="9"/>
        <end position="205"/>
    </location>
</feature>
<dbReference type="PROSITE" id="PS51918">
    <property type="entry name" value="RADICAL_SAM"/>
    <property type="match status" value="1"/>
</dbReference>
<keyword evidence="9" id="KW-1185">Reference proteome</keyword>
<organism evidence="8 9">
    <name type="scientific">Floccifex porci</name>
    <dbReference type="NCBI Taxonomy" id="2606629"/>
    <lineage>
        <taxon>Bacteria</taxon>
        <taxon>Bacillati</taxon>
        <taxon>Bacillota</taxon>
        <taxon>Erysipelotrichia</taxon>
        <taxon>Erysipelotrichales</taxon>
        <taxon>Erysipelotrichaceae</taxon>
        <taxon>Floccifex</taxon>
    </lineage>
</organism>
<dbReference type="GO" id="GO:0003824">
    <property type="term" value="F:catalytic activity"/>
    <property type="evidence" value="ECO:0007669"/>
    <property type="project" value="InterPro"/>
</dbReference>
<dbReference type="InterPro" id="IPR050377">
    <property type="entry name" value="Radical_SAM_PqqE_MftC-like"/>
</dbReference>
<reference evidence="8 9" key="1">
    <citation type="submission" date="2019-08" db="EMBL/GenBank/DDBJ databases">
        <title>In-depth cultivation of the pig gut microbiome towards novel bacterial diversity and tailored functional studies.</title>
        <authorList>
            <person name="Wylensek D."/>
            <person name="Hitch T.C.A."/>
            <person name="Clavel T."/>
        </authorList>
    </citation>
    <scope>NUCLEOTIDE SEQUENCE [LARGE SCALE GENOMIC DNA]</scope>
    <source>
        <strain evidence="8 9">LKV-178-WT-2G</strain>
    </source>
</reference>
<dbReference type="RefSeq" id="WP_154459195.1">
    <property type="nucleotide sequence ID" value="NZ_JAQYTQ010000048.1"/>
</dbReference>
<evidence type="ECO:0000313" key="8">
    <source>
        <dbReference type="EMBL" id="MSS00727.1"/>
    </source>
</evidence>
<dbReference type="InterPro" id="IPR000385">
    <property type="entry name" value="MoaA_NifB_PqqE_Fe-S-bd_CS"/>
</dbReference>
<dbReference type="SFLD" id="SFLDS00029">
    <property type="entry name" value="Radical_SAM"/>
    <property type="match status" value="1"/>
</dbReference>
<dbReference type="Gene3D" id="3.20.20.70">
    <property type="entry name" value="Aldolase class I"/>
    <property type="match status" value="1"/>
</dbReference>
<dbReference type="InterPro" id="IPR007197">
    <property type="entry name" value="rSAM"/>
</dbReference>
<evidence type="ECO:0000313" key="9">
    <source>
        <dbReference type="Proteomes" id="UP000470082"/>
    </source>
</evidence>
<dbReference type="EMBL" id="VUMM01000001">
    <property type="protein sequence ID" value="MSS00727.1"/>
    <property type="molecule type" value="Genomic_DNA"/>
</dbReference>
<dbReference type="PANTHER" id="PTHR11228:SF27">
    <property type="entry name" value="GLYCYL-RADICAL ENZYME ACTIVATING ENZYME MJ1227-RELATED"/>
    <property type="match status" value="1"/>
</dbReference>
<accession>A0A7X2N1J7</accession>
<keyword evidence="2" id="KW-0004">4Fe-4S</keyword>
<dbReference type="NCBIfam" id="TIGR04038">
    <property type="entry name" value="tatD_link_rSAM"/>
    <property type="match status" value="1"/>
</dbReference>
<sequence>MKKDFTILYPAHENIYVNVTNRCPFNCTFCLRQSMDSVYGNEKSLWLTKEPSVEEVIDAFKQRDISSYKEIVFCGFGEPTERLYDIFEICDYLKQNYDKPIRINTNGMANLIWNKDTTKDFKNRIDIVSVSLNHPDKNKYQKLVRSKFGIKTHEAMLEFVKEVKKYVSKVVLTTVDTTLSKEEEKLCQKICDELQVEYRIRPYEE</sequence>
<gene>
    <name evidence="8" type="ORF">FYJ50_01100</name>
</gene>
<comment type="caution">
    <text evidence="8">The sequence shown here is derived from an EMBL/GenBank/DDBJ whole genome shotgun (WGS) entry which is preliminary data.</text>
</comment>
<evidence type="ECO:0000256" key="2">
    <source>
        <dbReference type="ARBA" id="ARBA00022485"/>
    </source>
</evidence>
<dbReference type="GO" id="GO:0046872">
    <property type="term" value="F:metal ion binding"/>
    <property type="evidence" value="ECO:0007669"/>
    <property type="project" value="UniProtKB-KW"/>
</dbReference>
<protein>
    <submittedName>
        <fullName evidence="8">Radical SAM protein</fullName>
    </submittedName>
</protein>
<keyword evidence="3" id="KW-0949">S-adenosyl-L-methionine</keyword>
<evidence type="ECO:0000256" key="6">
    <source>
        <dbReference type="ARBA" id="ARBA00023014"/>
    </source>
</evidence>
<keyword evidence="4" id="KW-0479">Metal-binding</keyword>
<dbReference type="InterPro" id="IPR058240">
    <property type="entry name" value="rSAM_sf"/>
</dbReference>
<dbReference type="AlphaFoldDB" id="A0A7X2N1J7"/>
<name>A0A7X2N1J7_9FIRM</name>
<dbReference type="CDD" id="cd01335">
    <property type="entry name" value="Radical_SAM"/>
    <property type="match status" value="1"/>
</dbReference>
<dbReference type="SFLD" id="SFLDG01111">
    <property type="entry name" value="Uncharacterised_Radical_SAM_Su"/>
    <property type="match status" value="1"/>
</dbReference>
<comment type="cofactor">
    <cofactor evidence="1">
        <name>[4Fe-4S] cluster</name>
        <dbReference type="ChEBI" id="CHEBI:49883"/>
    </cofactor>
</comment>
<dbReference type="InterPro" id="IPR013785">
    <property type="entry name" value="Aldolase_TIM"/>
</dbReference>
<dbReference type="Proteomes" id="UP000470082">
    <property type="component" value="Unassembled WGS sequence"/>
</dbReference>
<evidence type="ECO:0000256" key="1">
    <source>
        <dbReference type="ARBA" id="ARBA00001966"/>
    </source>
</evidence>
<evidence type="ECO:0000256" key="3">
    <source>
        <dbReference type="ARBA" id="ARBA00022691"/>
    </source>
</evidence>
<dbReference type="SUPFAM" id="SSF102114">
    <property type="entry name" value="Radical SAM enzymes"/>
    <property type="match status" value="1"/>
</dbReference>